<dbReference type="PATRIC" id="fig|1293598.4.peg.2340"/>
<dbReference type="Proteomes" id="UP000050969">
    <property type="component" value="Unassembled WGS sequence"/>
</dbReference>
<evidence type="ECO:0000313" key="3">
    <source>
        <dbReference type="Proteomes" id="UP000050969"/>
    </source>
</evidence>
<evidence type="ECO:0000313" key="2">
    <source>
        <dbReference type="EMBL" id="KRO15474.1"/>
    </source>
</evidence>
<keyword evidence="3" id="KW-1185">Reference proteome</keyword>
<accession>A0A0R2MT01</accession>
<organism evidence="2 3">
    <name type="scientific">Lacticaseibacillus saniviri JCM 17471 = DSM 24301</name>
    <dbReference type="NCBI Taxonomy" id="1293598"/>
    <lineage>
        <taxon>Bacteria</taxon>
        <taxon>Bacillati</taxon>
        <taxon>Bacillota</taxon>
        <taxon>Bacilli</taxon>
        <taxon>Lactobacillales</taxon>
        <taxon>Lactobacillaceae</taxon>
        <taxon>Lacticaseibacillus</taxon>
    </lineage>
</organism>
<keyword evidence="1" id="KW-0812">Transmembrane</keyword>
<feature type="transmembrane region" description="Helical" evidence="1">
    <location>
        <begin position="7"/>
        <end position="24"/>
    </location>
</feature>
<keyword evidence="1" id="KW-1133">Transmembrane helix</keyword>
<keyword evidence="1" id="KW-0472">Membrane</keyword>
<dbReference type="EMBL" id="JQCE01000064">
    <property type="protein sequence ID" value="KRO15474.1"/>
    <property type="molecule type" value="Genomic_DNA"/>
</dbReference>
<dbReference type="RefSeq" id="WP_162208335.1">
    <property type="nucleotide sequence ID" value="NZ_BBBX01000002.1"/>
</dbReference>
<dbReference type="AlphaFoldDB" id="A0A0R2MT01"/>
<proteinExistence type="predicted"/>
<gene>
    <name evidence="2" type="ORF">IV56_GL002238</name>
</gene>
<name>A0A0R2MT01_9LACO</name>
<evidence type="ECO:0000256" key="1">
    <source>
        <dbReference type="SAM" id="Phobius"/>
    </source>
</evidence>
<sequence length="61" mass="6864">MLRIMKWFVITMAVVTAALLMTNFATVGILFLAVDALVAGVYTMLKSACDRRQLHKMSMIR</sequence>
<protein>
    <submittedName>
        <fullName evidence="2">Uncharacterized protein</fullName>
    </submittedName>
</protein>
<reference evidence="2 3" key="1">
    <citation type="journal article" date="2015" name="Genome Announc.">
        <title>Expanding the biotechnology potential of lactobacilli through comparative genomics of 213 strains and associated genera.</title>
        <authorList>
            <person name="Sun Z."/>
            <person name="Harris H.M."/>
            <person name="McCann A."/>
            <person name="Guo C."/>
            <person name="Argimon S."/>
            <person name="Zhang W."/>
            <person name="Yang X."/>
            <person name="Jeffery I.B."/>
            <person name="Cooney J.C."/>
            <person name="Kagawa T.F."/>
            <person name="Liu W."/>
            <person name="Song Y."/>
            <person name="Salvetti E."/>
            <person name="Wrobel A."/>
            <person name="Rasinkangas P."/>
            <person name="Parkhill J."/>
            <person name="Rea M.C."/>
            <person name="O'Sullivan O."/>
            <person name="Ritari J."/>
            <person name="Douillard F.P."/>
            <person name="Paul Ross R."/>
            <person name="Yang R."/>
            <person name="Briner A.E."/>
            <person name="Felis G.E."/>
            <person name="de Vos W.M."/>
            <person name="Barrangou R."/>
            <person name="Klaenhammer T.R."/>
            <person name="Caufield P.W."/>
            <person name="Cui Y."/>
            <person name="Zhang H."/>
            <person name="O'Toole P.W."/>
        </authorList>
    </citation>
    <scope>NUCLEOTIDE SEQUENCE [LARGE SCALE GENOMIC DNA]</scope>
    <source>
        <strain evidence="2 3">DSM 24301</strain>
    </source>
</reference>
<comment type="caution">
    <text evidence="2">The sequence shown here is derived from an EMBL/GenBank/DDBJ whole genome shotgun (WGS) entry which is preliminary data.</text>
</comment>